<reference evidence="2" key="2">
    <citation type="submission" date="2004-02" db="EMBL/GenBank/DDBJ databases">
        <authorList>
            <consortium name="Genoscope"/>
            <consortium name="Whitehead Institute Centre for Genome Research"/>
        </authorList>
    </citation>
    <scope>NUCLEOTIDE SEQUENCE</scope>
</reference>
<dbReference type="EMBL" id="CAAE01014740">
    <property type="protein sequence ID" value="CAG04523.1"/>
    <property type="molecule type" value="Genomic_DNA"/>
</dbReference>
<protein>
    <submittedName>
        <fullName evidence="2">(spotted green pufferfish) hypothetical protein</fullName>
    </submittedName>
</protein>
<feature type="compositionally biased region" description="Basic and acidic residues" evidence="1">
    <location>
        <begin position="44"/>
        <end position="54"/>
    </location>
</feature>
<accession>Q4S4A9</accession>
<gene>
    <name evidence="2" type="ORF">GSTENG00024262001</name>
</gene>
<feature type="region of interest" description="Disordered" evidence="1">
    <location>
        <begin position="31"/>
        <end position="54"/>
    </location>
</feature>
<feature type="compositionally biased region" description="Basic residues" evidence="1">
    <location>
        <begin position="33"/>
        <end position="42"/>
    </location>
</feature>
<proteinExistence type="predicted"/>
<name>Q4S4A9_TETNG</name>
<evidence type="ECO:0000313" key="2">
    <source>
        <dbReference type="EMBL" id="CAG04523.1"/>
    </source>
</evidence>
<sequence>MAANQAWQLLQQTDSRRIMERCVGRDWCWSQKGQRKKSKTQIKKGSESWTEDRR</sequence>
<evidence type="ECO:0000256" key="1">
    <source>
        <dbReference type="SAM" id="MobiDB-lite"/>
    </source>
</evidence>
<dbReference type="AlphaFoldDB" id="Q4S4A9"/>
<reference evidence="2" key="1">
    <citation type="journal article" date="2004" name="Nature">
        <title>Genome duplication in the teleost fish Tetraodon nigroviridis reveals the early vertebrate proto-karyotype.</title>
        <authorList>
            <person name="Jaillon O."/>
            <person name="Aury J.-M."/>
            <person name="Brunet F."/>
            <person name="Petit J.-L."/>
            <person name="Stange-Thomann N."/>
            <person name="Mauceli E."/>
            <person name="Bouneau L."/>
            <person name="Fischer C."/>
            <person name="Ozouf-Costaz C."/>
            <person name="Bernot A."/>
            <person name="Nicaud S."/>
            <person name="Jaffe D."/>
            <person name="Fisher S."/>
            <person name="Lutfalla G."/>
            <person name="Dossat C."/>
            <person name="Segurens B."/>
            <person name="Dasilva C."/>
            <person name="Salanoubat M."/>
            <person name="Levy M."/>
            <person name="Boudet N."/>
            <person name="Castellano S."/>
            <person name="Anthouard V."/>
            <person name="Jubin C."/>
            <person name="Castelli V."/>
            <person name="Katinka M."/>
            <person name="Vacherie B."/>
            <person name="Biemont C."/>
            <person name="Skalli Z."/>
            <person name="Cattolico L."/>
            <person name="Poulain J."/>
            <person name="De Berardinis V."/>
            <person name="Cruaud C."/>
            <person name="Duprat S."/>
            <person name="Brottier P."/>
            <person name="Coutanceau J.-P."/>
            <person name="Gouzy J."/>
            <person name="Parra G."/>
            <person name="Lardier G."/>
            <person name="Chapple C."/>
            <person name="McKernan K.J."/>
            <person name="McEwan P."/>
            <person name="Bosak S."/>
            <person name="Kellis M."/>
            <person name="Volff J.-N."/>
            <person name="Guigo R."/>
            <person name="Zody M.C."/>
            <person name="Mesirov J."/>
            <person name="Lindblad-Toh K."/>
            <person name="Birren B."/>
            <person name="Nusbaum C."/>
            <person name="Kahn D."/>
            <person name="Robinson-Rechavi M."/>
            <person name="Laudet V."/>
            <person name="Schachter V."/>
            <person name="Quetier F."/>
            <person name="Saurin W."/>
            <person name="Scarpelli C."/>
            <person name="Wincker P."/>
            <person name="Lander E.S."/>
            <person name="Weissenbach J."/>
            <person name="Roest Crollius H."/>
        </authorList>
    </citation>
    <scope>NUCLEOTIDE SEQUENCE [LARGE SCALE GENOMIC DNA]</scope>
</reference>
<comment type="caution">
    <text evidence="2">The sequence shown here is derived from an EMBL/GenBank/DDBJ whole genome shotgun (WGS) entry which is preliminary data.</text>
</comment>
<feature type="non-terminal residue" evidence="2">
    <location>
        <position position="1"/>
    </location>
</feature>
<dbReference type="KEGG" id="tng:GSTEN00024262G001"/>
<organism evidence="2">
    <name type="scientific">Tetraodon nigroviridis</name>
    <name type="common">Spotted green pufferfish</name>
    <name type="synonym">Chelonodon nigroviridis</name>
    <dbReference type="NCBI Taxonomy" id="99883"/>
    <lineage>
        <taxon>Eukaryota</taxon>
        <taxon>Metazoa</taxon>
        <taxon>Chordata</taxon>
        <taxon>Craniata</taxon>
        <taxon>Vertebrata</taxon>
        <taxon>Euteleostomi</taxon>
        <taxon>Actinopterygii</taxon>
        <taxon>Neopterygii</taxon>
        <taxon>Teleostei</taxon>
        <taxon>Neoteleostei</taxon>
        <taxon>Acanthomorphata</taxon>
        <taxon>Eupercaria</taxon>
        <taxon>Tetraodontiformes</taxon>
        <taxon>Tetradontoidea</taxon>
        <taxon>Tetraodontidae</taxon>
        <taxon>Tetraodon</taxon>
    </lineage>
</organism>